<evidence type="ECO:0000313" key="2">
    <source>
        <dbReference type="EMBL" id="MBP1901579.1"/>
    </source>
</evidence>
<feature type="region of interest" description="Disordered" evidence="1">
    <location>
        <begin position="25"/>
        <end position="46"/>
    </location>
</feature>
<name>A0A8J7ULY9_9EURY</name>
<accession>A0A8J7ULY9</accession>
<proteinExistence type="predicted"/>
<evidence type="ECO:0000256" key="1">
    <source>
        <dbReference type="SAM" id="MobiDB-lite"/>
    </source>
</evidence>
<keyword evidence="3" id="KW-1185">Reference proteome</keyword>
<protein>
    <submittedName>
        <fullName evidence="2">Uncharacterized protein</fullName>
    </submittedName>
</protein>
<dbReference type="Proteomes" id="UP000770586">
    <property type="component" value="Unassembled WGS sequence"/>
</dbReference>
<organism evidence="2 3">
    <name type="scientific">Halorubrum trapanicum</name>
    <dbReference type="NCBI Taxonomy" id="29284"/>
    <lineage>
        <taxon>Archaea</taxon>
        <taxon>Methanobacteriati</taxon>
        <taxon>Methanobacteriota</taxon>
        <taxon>Stenosarchaea group</taxon>
        <taxon>Halobacteria</taxon>
        <taxon>Halobacteriales</taxon>
        <taxon>Haloferacaceae</taxon>
        <taxon>Halorubrum</taxon>
    </lineage>
</organism>
<reference evidence="2 3" key="1">
    <citation type="submission" date="2021-03" db="EMBL/GenBank/DDBJ databases">
        <title>Genomic Encyclopedia of Type Strains, Phase IV (KMG-IV): sequencing the most valuable type-strain genomes for metagenomic binning, comparative biology and taxonomic classification.</title>
        <authorList>
            <person name="Goeker M."/>
        </authorList>
    </citation>
    <scope>NUCLEOTIDE SEQUENCE [LARGE SCALE GENOMIC DNA]</scope>
    <source>
        <strain evidence="2 3">DSM 12287</strain>
    </source>
</reference>
<gene>
    <name evidence="2" type="ORF">J2744_001255</name>
</gene>
<evidence type="ECO:0000313" key="3">
    <source>
        <dbReference type="Proteomes" id="UP000770586"/>
    </source>
</evidence>
<comment type="caution">
    <text evidence="2">The sequence shown here is derived from an EMBL/GenBank/DDBJ whole genome shotgun (WGS) entry which is preliminary data.</text>
</comment>
<dbReference type="AlphaFoldDB" id="A0A8J7ULY9"/>
<dbReference type="EMBL" id="JAGGKE010000004">
    <property type="protein sequence ID" value="MBP1901579.1"/>
    <property type="molecule type" value="Genomic_DNA"/>
</dbReference>
<sequence>MVQLPPPSTNTRSWSAAIASYSSRIRSRKASGSSVPRIAPSTNVGE</sequence>